<protein>
    <recommendedName>
        <fullName evidence="8">Probable membrane transporter protein</fullName>
    </recommendedName>
</protein>
<dbReference type="RefSeq" id="WP_073358341.1">
    <property type="nucleotide sequence ID" value="NZ_FNTL01000004.1"/>
</dbReference>
<name>A0A1H4ZBR6_RHOJO</name>
<comment type="subcellular location">
    <subcellularLocation>
        <location evidence="1 8">Cell membrane</location>
        <topology evidence="1 8">Multi-pass membrane protein</topology>
    </subcellularLocation>
</comment>
<dbReference type="InterPro" id="IPR052017">
    <property type="entry name" value="TSUP"/>
</dbReference>
<organism evidence="9 10">
    <name type="scientific">Rhodococcus jostii</name>
    <dbReference type="NCBI Taxonomy" id="132919"/>
    <lineage>
        <taxon>Bacteria</taxon>
        <taxon>Bacillati</taxon>
        <taxon>Actinomycetota</taxon>
        <taxon>Actinomycetes</taxon>
        <taxon>Mycobacteriales</taxon>
        <taxon>Nocardiaceae</taxon>
        <taxon>Rhodococcus</taxon>
    </lineage>
</organism>
<keyword evidence="3" id="KW-0813">Transport</keyword>
<keyword evidence="6 8" id="KW-1133">Transmembrane helix</keyword>
<evidence type="ECO:0000256" key="2">
    <source>
        <dbReference type="ARBA" id="ARBA00009142"/>
    </source>
</evidence>
<comment type="similarity">
    <text evidence="2 8">Belongs to the 4-toluene sulfonate uptake permease (TSUP) (TC 2.A.102) family.</text>
</comment>
<dbReference type="PANTHER" id="PTHR30269">
    <property type="entry name" value="TRANSMEMBRANE PROTEIN YFCA"/>
    <property type="match status" value="1"/>
</dbReference>
<evidence type="ECO:0000256" key="4">
    <source>
        <dbReference type="ARBA" id="ARBA00022475"/>
    </source>
</evidence>
<evidence type="ECO:0000256" key="3">
    <source>
        <dbReference type="ARBA" id="ARBA00022448"/>
    </source>
</evidence>
<feature type="transmembrane region" description="Helical" evidence="8">
    <location>
        <begin position="165"/>
        <end position="186"/>
    </location>
</feature>
<evidence type="ECO:0000256" key="5">
    <source>
        <dbReference type="ARBA" id="ARBA00022692"/>
    </source>
</evidence>
<evidence type="ECO:0000256" key="7">
    <source>
        <dbReference type="ARBA" id="ARBA00023136"/>
    </source>
</evidence>
<feature type="transmembrane region" description="Helical" evidence="8">
    <location>
        <begin position="198"/>
        <end position="217"/>
    </location>
</feature>
<evidence type="ECO:0000256" key="1">
    <source>
        <dbReference type="ARBA" id="ARBA00004651"/>
    </source>
</evidence>
<accession>A0A1H4ZBR6</accession>
<keyword evidence="5 8" id="KW-0812">Transmembrane</keyword>
<feature type="transmembrane region" description="Helical" evidence="8">
    <location>
        <begin position="32"/>
        <end position="50"/>
    </location>
</feature>
<keyword evidence="4 8" id="KW-1003">Cell membrane</keyword>
<dbReference type="GO" id="GO:0005886">
    <property type="term" value="C:plasma membrane"/>
    <property type="evidence" value="ECO:0007669"/>
    <property type="project" value="UniProtKB-SubCell"/>
</dbReference>
<keyword evidence="7 8" id="KW-0472">Membrane</keyword>
<proteinExistence type="inferred from homology"/>
<dbReference type="AlphaFoldDB" id="A0A1H4ZBR6"/>
<sequence length="243" mass="25204">MTMLVMGAVCIGFASVIGGATGFGAALMATPAMLMVGFDVPEVVFVNLVAGLVTRLNMAYQLRNQINWRRVALLGGGSLPGAWLGAVTLNMLPEQYLKPAAGALVMLCGIAMTLPVRTTTPRNPPAAAQALTGVVGGYLATTTSLNGPPPVLLLMRARVPPLSFIADLAGYFIAANITAVGILWIRDEITESMIWPRLPIFVVAAVVGNLVGLSIARRLPAEVFRTAVIVLVIAAGAVTLAAG</sequence>
<feature type="transmembrane region" description="Helical" evidence="8">
    <location>
        <begin position="223"/>
        <end position="242"/>
    </location>
</feature>
<evidence type="ECO:0000313" key="10">
    <source>
        <dbReference type="Proteomes" id="UP000183407"/>
    </source>
</evidence>
<dbReference type="Proteomes" id="UP000183407">
    <property type="component" value="Unassembled WGS sequence"/>
</dbReference>
<dbReference type="InterPro" id="IPR002781">
    <property type="entry name" value="TM_pro_TauE-like"/>
</dbReference>
<feature type="transmembrane region" description="Helical" evidence="8">
    <location>
        <begin position="96"/>
        <end position="114"/>
    </location>
</feature>
<dbReference type="OrthoDB" id="3481722at2"/>
<gene>
    <name evidence="9" type="ORF">SAMN04490220_4036</name>
</gene>
<evidence type="ECO:0000313" key="9">
    <source>
        <dbReference type="EMBL" id="SED27553.1"/>
    </source>
</evidence>
<dbReference type="EMBL" id="FNTL01000004">
    <property type="protein sequence ID" value="SED27553.1"/>
    <property type="molecule type" value="Genomic_DNA"/>
</dbReference>
<dbReference type="PANTHER" id="PTHR30269:SF37">
    <property type="entry name" value="MEMBRANE TRANSPORTER PROTEIN"/>
    <property type="match status" value="1"/>
</dbReference>
<reference evidence="10" key="1">
    <citation type="submission" date="2016-10" db="EMBL/GenBank/DDBJ databases">
        <authorList>
            <person name="Varghese N."/>
        </authorList>
    </citation>
    <scope>NUCLEOTIDE SEQUENCE [LARGE SCALE GENOMIC DNA]</scope>
    <source>
        <strain evidence="10">DSM 44719</strain>
    </source>
</reference>
<evidence type="ECO:0000256" key="6">
    <source>
        <dbReference type="ARBA" id="ARBA00022989"/>
    </source>
</evidence>
<dbReference type="Pfam" id="PF01925">
    <property type="entry name" value="TauE"/>
    <property type="match status" value="1"/>
</dbReference>
<feature type="transmembrane region" description="Helical" evidence="8">
    <location>
        <begin position="71"/>
        <end position="90"/>
    </location>
</feature>
<evidence type="ECO:0000256" key="8">
    <source>
        <dbReference type="RuleBase" id="RU363041"/>
    </source>
</evidence>